<dbReference type="InterPro" id="IPR056884">
    <property type="entry name" value="NPHP3-like_N"/>
</dbReference>
<dbReference type="PANTHER" id="PTHR10039">
    <property type="entry name" value="AMELOGENIN"/>
    <property type="match status" value="1"/>
</dbReference>
<dbReference type="PANTHER" id="PTHR10039:SF17">
    <property type="entry name" value="FUNGAL STAND N-TERMINAL GOODBYE DOMAIN-CONTAINING PROTEIN-RELATED"/>
    <property type="match status" value="1"/>
</dbReference>
<dbReference type="InterPro" id="IPR007111">
    <property type="entry name" value="NACHT_NTPase"/>
</dbReference>
<feature type="signal peptide" evidence="3">
    <location>
        <begin position="1"/>
        <end position="21"/>
    </location>
</feature>
<dbReference type="InterPro" id="IPR027417">
    <property type="entry name" value="P-loop_NTPase"/>
</dbReference>
<dbReference type="AlphaFoldDB" id="A0A3D8Q6N3"/>
<proteinExistence type="predicted"/>
<dbReference type="Proteomes" id="UP000256645">
    <property type="component" value="Unassembled WGS sequence"/>
</dbReference>
<feature type="domain" description="NACHT" evidence="4">
    <location>
        <begin position="476"/>
        <end position="622"/>
    </location>
</feature>
<organism evidence="5 6">
    <name type="scientific">Coleophoma cylindrospora</name>
    <dbReference type="NCBI Taxonomy" id="1849047"/>
    <lineage>
        <taxon>Eukaryota</taxon>
        <taxon>Fungi</taxon>
        <taxon>Dikarya</taxon>
        <taxon>Ascomycota</taxon>
        <taxon>Pezizomycotina</taxon>
        <taxon>Leotiomycetes</taxon>
        <taxon>Helotiales</taxon>
        <taxon>Dermateaceae</taxon>
        <taxon>Coleophoma</taxon>
    </lineage>
</organism>
<sequence>MNIAIALLTALCAVLIASIFAILHQIRPQPRHVFAGPATTTGTETTARTKPDSTPDKKPNSKYVVFRVRGPFLNSDELHKLLETCVGTDCTPRVHSFAAQADDEDKVATITFDKTPDQLIGHKEKTYAHENITIDHNFYGLTVLFSPGTSDHQLDIIAICGLGGHAFGSFKERDGTHMWLRDSLPKDFPHARIMTYGYDSHIHGSNSFQDFETLASSLRVSVEGIKPPTNSLHVKPIIFIAHSLGGLVLKEALIQSGRANSNLFRRTQGALFFGVPNEGMDIASLLPMAEDQPNEAFLHTLHPESELLRKLSRQFQEIFNSPATTIFSFYETKTSPTAKKDVNNKWQMNGDPVILVGSNSATHCRPWENEAHHVKGLNQDHSGLVKFRTRDDAYITVRNILREIIRHQDVSPQQRLVVPGMDEELTNTCLQDLLLTNPKDEMIRIEKGKDTLLKDCYQWIMTDHQLCDWRTNPNRRLLWLRGDPGKGKTMLMISLVRELQPLWSDSHALTFFFCQDSDTNLNTATAVLRGVLWTLIHEYPSLGHYLHADFKHSGKKLLESSNAFFTLRRIMSKLLQDNTLPAIYILVDALDECDRGREDLLNFICENAADENSKAKWLVSSRNHLDIEMSLRGNQHSTLSLELNATHVEKAIHAFITHKIDKLATKKRYQEDLRNLVWKHLMNNADSTFLWVALVCKELERIGNYMTALELKSFPPGLLPLYNRMFQQILAGKYCSHTTAIMRSIILAKRPLLFDELCTLADLPKELMDDEQSLSDLVSQCGSFATIRERTIYLVHQSVKDYFVGEGQKLFTAGIIQEHREIVNRSLCTMSTKLKKNMCSLESPGAHANNNTLLPRGLGYICTFWMEHLEEYLAACGDRVENNTELLSDQGKVYKFLSRYLLNWLEFLALIGHLRGGISSLRRLEGLAKASSTIL</sequence>
<dbReference type="OrthoDB" id="5086500at2759"/>
<protein>
    <recommendedName>
        <fullName evidence="4">NACHT domain-containing protein</fullName>
    </recommendedName>
</protein>
<evidence type="ECO:0000256" key="3">
    <source>
        <dbReference type="SAM" id="SignalP"/>
    </source>
</evidence>
<dbReference type="Gene3D" id="3.40.50.300">
    <property type="entry name" value="P-loop containing nucleotide triphosphate hydrolases"/>
    <property type="match status" value="1"/>
</dbReference>
<dbReference type="InterPro" id="IPR029058">
    <property type="entry name" value="AB_hydrolase_fold"/>
</dbReference>
<evidence type="ECO:0000259" key="4">
    <source>
        <dbReference type="PROSITE" id="PS50837"/>
    </source>
</evidence>
<keyword evidence="6" id="KW-1185">Reference proteome</keyword>
<dbReference type="SUPFAM" id="SSF52540">
    <property type="entry name" value="P-loop containing nucleoside triphosphate hydrolases"/>
    <property type="match status" value="1"/>
</dbReference>
<dbReference type="PROSITE" id="PS50837">
    <property type="entry name" value="NACHT"/>
    <property type="match status" value="1"/>
</dbReference>
<feature type="chain" id="PRO_5017673338" description="NACHT domain-containing protein" evidence="3">
    <location>
        <begin position="22"/>
        <end position="935"/>
    </location>
</feature>
<dbReference type="Pfam" id="PF24883">
    <property type="entry name" value="NPHP3_N"/>
    <property type="match status" value="1"/>
</dbReference>
<dbReference type="EMBL" id="PDLM01000020">
    <property type="protein sequence ID" value="RDW57492.1"/>
    <property type="molecule type" value="Genomic_DNA"/>
</dbReference>
<reference evidence="5 6" key="1">
    <citation type="journal article" date="2018" name="IMA Fungus">
        <title>IMA Genome-F 9: Draft genome sequence of Annulohypoxylon stygium, Aspergillus mulundensis, Berkeleyomyces basicola (syn. Thielaviopsis basicola), Ceratocystis smalleyi, two Cercospora beticola strains, Coleophoma cylindrospora, Fusarium fracticaudum, Phialophora cf. hyalina, and Morchella septimelata.</title>
        <authorList>
            <person name="Wingfield B.D."/>
            <person name="Bills G.F."/>
            <person name="Dong Y."/>
            <person name="Huang W."/>
            <person name="Nel W.J."/>
            <person name="Swalarsk-Parry B.S."/>
            <person name="Vaghefi N."/>
            <person name="Wilken P.M."/>
            <person name="An Z."/>
            <person name="de Beer Z.W."/>
            <person name="De Vos L."/>
            <person name="Chen L."/>
            <person name="Duong T.A."/>
            <person name="Gao Y."/>
            <person name="Hammerbacher A."/>
            <person name="Kikkert J.R."/>
            <person name="Li Y."/>
            <person name="Li H."/>
            <person name="Li K."/>
            <person name="Li Q."/>
            <person name="Liu X."/>
            <person name="Ma X."/>
            <person name="Naidoo K."/>
            <person name="Pethybridge S.J."/>
            <person name="Sun J."/>
            <person name="Steenkamp E.T."/>
            <person name="van der Nest M.A."/>
            <person name="van Wyk S."/>
            <person name="Wingfield M.J."/>
            <person name="Xiong C."/>
            <person name="Yue Q."/>
            <person name="Zhang X."/>
        </authorList>
    </citation>
    <scope>NUCLEOTIDE SEQUENCE [LARGE SCALE GENOMIC DNA]</scope>
    <source>
        <strain evidence="5 6">BP6252</strain>
    </source>
</reference>
<feature type="compositionally biased region" description="Basic and acidic residues" evidence="2">
    <location>
        <begin position="47"/>
        <end position="59"/>
    </location>
</feature>
<accession>A0A3D8Q6N3</accession>
<keyword evidence="1" id="KW-0677">Repeat</keyword>
<evidence type="ECO:0000313" key="5">
    <source>
        <dbReference type="EMBL" id="RDW57492.1"/>
    </source>
</evidence>
<comment type="caution">
    <text evidence="5">The sequence shown here is derived from an EMBL/GenBank/DDBJ whole genome shotgun (WGS) entry which is preliminary data.</text>
</comment>
<evidence type="ECO:0000256" key="2">
    <source>
        <dbReference type="SAM" id="MobiDB-lite"/>
    </source>
</evidence>
<evidence type="ECO:0000256" key="1">
    <source>
        <dbReference type="ARBA" id="ARBA00022737"/>
    </source>
</evidence>
<evidence type="ECO:0000313" key="6">
    <source>
        <dbReference type="Proteomes" id="UP000256645"/>
    </source>
</evidence>
<feature type="region of interest" description="Disordered" evidence="2">
    <location>
        <begin position="34"/>
        <end position="59"/>
    </location>
</feature>
<dbReference type="SUPFAM" id="SSF53474">
    <property type="entry name" value="alpha/beta-Hydrolases"/>
    <property type="match status" value="1"/>
</dbReference>
<keyword evidence="3" id="KW-0732">Signal</keyword>
<name>A0A3D8Q6N3_9HELO</name>
<dbReference type="Gene3D" id="3.40.50.1820">
    <property type="entry name" value="alpha/beta hydrolase"/>
    <property type="match status" value="1"/>
</dbReference>
<gene>
    <name evidence="5" type="ORF">BP6252_13752</name>
</gene>